<sequence>MGLFGNTKKAPTFVLTEFYEEMFALYLKLARLEYRIH</sequence>
<proteinExistence type="predicted"/>
<accession>A0A146G568</accession>
<dbReference type="Proteomes" id="UP000076023">
    <property type="component" value="Unassembled WGS sequence"/>
</dbReference>
<keyword evidence="2" id="KW-1185">Reference proteome</keyword>
<evidence type="ECO:0000313" key="2">
    <source>
        <dbReference type="Proteomes" id="UP000076023"/>
    </source>
</evidence>
<evidence type="ECO:0000313" key="1">
    <source>
        <dbReference type="EMBL" id="GAT32915.1"/>
    </source>
</evidence>
<dbReference type="InParanoid" id="A0A146G568"/>
<organism evidence="1 2">
    <name type="scientific">Terrimicrobium sacchariphilum</name>
    <dbReference type="NCBI Taxonomy" id="690879"/>
    <lineage>
        <taxon>Bacteria</taxon>
        <taxon>Pseudomonadati</taxon>
        <taxon>Verrucomicrobiota</taxon>
        <taxon>Terrimicrobiia</taxon>
        <taxon>Terrimicrobiales</taxon>
        <taxon>Terrimicrobiaceae</taxon>
        <taxon>Terrimicrobium</taxon>
    </lineage>
</organism>
<comment type="caution">
    <text evidence="1">The sequence shown here is derived from an EMBL/GenBank/DDBJ whole genome shotgun (WGS) entry which is preliminary data.</text>
</comment>
<dbReference type="EMBL" id="BDCO01000002">
    <property type="protein sequence ID" value="GAT32915.1"/>
    <property type="molecule type" value="Genomic_DNA"/>
</dbReference>
<name>A0A146G568_TERSA</name>
<reference evidence="2" key="1">
    <citation type="journal article" date="2017" name="Genome Announc.">
        <title>Draft Genome Sequence of Terrimicrobium sacchariphilum NM-5T, a Facultative Anaerobic Soil Bacterium of the Class Spartobacteria.</title>
        <authorList>
            <person name="Qiu Y.L."/>
            <person name="Tourlousse D.M."/>
            <person name="Matsuura N."/>
            <person name="Ohashi A."/>
            <person name="Sekiguchi Y."/>
        </authorList>
    </citation>
    <scope>NUCLEOTIDE SEQUENCE [LARGE SCALE GENOMIC DNA]</scope>
    <source>
        <strain evidence="2">NM-5</strain>
    </source>
</reference>
<protein>
    <submittedName>
        <fullName evidence="1">Uncharacterized protein</fullName>
    </submittedName>
</protein>
<dbReference type="AlphaFoldDB" id="A0A146G568"/>
<gene>
    <name evidence="1" type="ORF">TSACC_21318</name>
</gene>